<gene>
    <name evidence="2" type="ORF">GEAMG1_2531</name>
</gene>
<keyword evidence="1" id="KW-0812">Transmembrane</keyword>
<dbReference type="InterPro" id="IPR012902">
    <property type="entry name" value="N_methyl_site"/>
</dbReference>
<dbReference type="RefSeq" id="WP_305733121.1">
    <property type="nucleotide sequence ID" value="NZ_OW150024.1"/>
</dbReference>
<evidence type="ECO:0000313" key="3">
    <source>
        <dbReference type="Proteomes" id="UP001295463"/>
    </source>
</evidence>
<evidence type="ECO:0000256" key="1">
    <source>
        <dbReference type="SAM" id="Phobius"/>
    </source>
</evidence>
<protein>
    <recommendedName>
        <fullName evidence="4">Prepilin-type N-terminal cleavage/methylation domain-containing protein</fullName>
    </recommendedName>
</protein>
<dbReference type="Proteomes" id="UP001295463">
    <property type="component" value="Chromosome"/>
</dbReference>
<dbReference type="NCBIfam" id="TIGR02532">
    <property type="entry name" value="IV_pilin_GFxxxE"/>
    <property type="match status" value="1"/>
</dbReference>
<keyword evidence="3" id="KW-1185">Reference proteome</keyword>
<proteinExistence type="predicted"/>
<reference evidence="2 3" key="1">
    <citation type="submission" date="2022-03" db="EMBL/GenBank/DDBJ databases">
        <authorList>
            <person name="Koch H."/>
        </authorList>
    </citation>
    <scope>NUCLEOTIDE SEQUENCE [LARGE SCALE GENOMIC DNA]</scope>
    <source>
        <strain evidence="2 3">G1</strain>
    </source>
</reference>
<dbReference type="EMBL" id="OW150024">
    <property type="protein sequence ID" value="CAH2032367.1"/>
    <property type="molecule type" value="Genomic_DNA"/>
</dbReference>
<accession>A0ABN8HMU3</accession>
<sequence length="203" mass="21246">MKGNKGFTLVEMAIVLVIIGVILGAVIKGQDLIAGAKEKKFKSEIDQLATAYYTYFDKYSRVPGDDNTAAARWSTGTAATNGNNDGQIATATEVANDTGALDHLRRAGLLTDVVSNTDQPFNSTTMPGVNIRFGSGTAAAWASSSAVNLLIITGMSAEDMLLFDTKYDDGVATTGKIRGVSAATAGTVQAYTTANCLLAYSVR</sequence>
<keyword evidence="1" id="KW-1133">Transmembrane helix</keyword>
<dbReference type="Gene3D" id="3.30.700.10">
    <property type="entry name" value="Glycoprotein, Type 4 Pilin"/>
    <property type="match status" value="1"/>
</dbReference>
<feature type="transmembrane region" description="Helical" evidence="1">
    <location>
        <begin position="6"/>
        <end position="27"/>
    </location>
</feature>
<evidence type="ECO:0000313" key="2">
    <source>
        <dbReference type="EMBL" id="CAH2032367.1"/>
    </source>
</evidence>
<dbReference type="Pfam" id="PF07963">
    <property type="entry name" value="N_methyl"/>
    <property type="match status" value="1"/>
</dbReference>
<organism evidence="2 3">
    <name type="scientific">Trichlorobacter ammonificans</name>
    <dbReference type="NCBI Taxonomy" id="2916410"/>
    <lineage>
        <taxon>Bacteria</taxon>
        <taxon>Pseudomonadati</taxon>
        <taxon>Thermodesulfobacteriota</taxon>
        <taxon>Desulfuromonadia</taxon>
        <taxon>Geobacterales</taxon>
        <taxon>Geobacteraceae</taxon>
        <taxon>Trichlorobacter</taxon>
    </lineage>
</organism>
<name>A0ABN8HMU3_9BACT</name>
<dbReference type="PROSITE" id="PS00409">
    <property type="entry name" value="PROKAR_NTER_METHYL"/>
    <property type="match status" value="1"/>
</dbReference>
<dbReference type="SUPFAM" id="SSF54523">
    <property type="entry name" value="Pili subunits"/>
    <property type="match status" value="1"/>
</dbReference>
<dbReference type="InterPro" id="IPR045584">
    <property type="entry name" value="Pilin-like"/>
</dbReference>
<evidence type="ECO:0008006" key="4">
    <source>
        <dbReference type="Google" id="ProtNLM"/>
    </source>
</evidence>
<keyword evidence="1" id="KW-0472">Membrane</keyword>